<protein>
    <submittedName>
        <fullName evidence="1">Uncharacterized protein</fullName>
    </submittedName>
</protein>
<reference evidence="1" key="2">
    <citation type="journal article" date="2015" name="Data Brief">
        <title>Shoot transcriptome of the giant reed, Arundo donax.</title>
        <authorList>
            <person name="Barrero R.A."/>
            <person name="Guerrero F.D."/>
            <person name="Moolhuijzen P."/>
            <person name="Goolsby J.A."/>
            <person name="Tidwell J."/>
            <person name="Bellgard S.E."/>
            <person name="Bellgard M.I."/>
        </authorList>
    </citation>
    <scope>NUCLEOTIDE SEQUENCE</scope>
    <source>
        <tissue evidence="1">Shoot tissue taken approximately 20 cm above the soil surface</tissue>
    </source>
</reference>
<accession>A0A0A9G2N5</accession>
<organism evidence="1">
    <name type="scientific">Arundo donax</name>
    <name type="common">Giant reed</name>
    <name type="synonym">Donax arundinaceus</name>
    <dbReference type="NCBI Taxonomy" id="35708"/>
    <lineage>
        <taxon>Eukaryota</taxon>
        <taxon>Viridiplantae</taxon>
        <taxon>Streptophyta</taxon>
        <taxon>Embryophyta</taxon>
        <taxon>Tracheophyta</taxon>
        <taxon>Spermatophyta</taxon>
        <taxon>Magnoliopsida</taxon>
        <taxon>Liliopsida</taxon>
        <taxon>Poales</taxon>
        <taxon>Poaceae</taxon>
        <taxon>PACMAD clade</taxon>
        <taxon>Arundinoideae</taxon>
        <taxon>Arundineae</taxon>
        <taxon>Arundo</taxon>
    </lineage>
</organism>
<sequence length="21" mass="2592">MRVFFKLRPPPESSFSKMLFF</sequence>
<name>A0A0A9G2N5_ARUDO</name>
<evidence type="ECO:0000313" key="1">
    <source>
        <dbReference type="EMBL" id="JAE14898.1"/>
    </source>
</evidence>
<reference evidence="1" key="1">
    <citation type="submission" date="2014-09" db="EMBL/GenBank/DDBJ databases">
        <authorList>
            <person name="Magalhaes I.L.F."/>
            <person name="Oliveira U."/>
            <person name="Santos F.R."/>
            <person name="Vidigal T.H.D.A."/>
            <person name="Brescovit A.D."/>
            <person name="Santos A.J."/>
        </authorList>
    </citation>
    <scope>NUCLEOTIDE SEQUENCE</scope>
    <source>
        <tissue evidence="1">Shoot tissue taken approximately 20 cm above the soil surface</tissue>
    </source>
</reference>
<dbReference type="EMBL" id="GBRH01182998">
    <property type="protein sequence ID" value="JAE14898.1"/>
    <property type="molecule type" value="Transcribed_RNA"/>
</dbReference>
<dbReference type="AlphaFoldDB" id="A0A0A9G2N5"/>
<proteinExistence type="predicted"/>